<dbReference type="Pfam" id="PF14977">
    <property type="entry name" value="FAM194"/>
    <property type="match status" value="1"/>
</dbReference>
<dbReference type="AlphaFoldDB" id="A0A6G1PX20"/>
<dbReference type="Proteomes" id="UP000503349">
    <property type="component" value="Chromosome 10"/>
</dbReference>
<sequence>MRQSSSYQTDTASAFPESPKEGDFSSRQLYDNLKSLEEHGTCDDQKDPIVNIIPDNYSSCLLNTQISAPLSTNDLEKLCAGALPQEEANKKRELVELQMTKFSLNIERELLQNKADFVRPICCEQAKQTKELSLKEREKLAQIESDKNNNVIPRASIMSEEEQEIAKARSRERLNLTLVGGLCFSETGDLRRRWNWLYFDPHAHKLPSKPLTFALCPHISVRIHSQEHMCKTFTHQKNTVRFSVGSELKSVPKNMKSELEISPDNEVLSSLSKETPQTPTSCQGETEQSLTNLDKLNQAKGLMLPGPDMFQTYLQQKSAEINVLLQNIQSLITYQKTVSPQKVKP</sequence>
<evidence type="ECO:0000256" key="1">
    <source>
        <dbReference type="SAM" id="MobiDB-lite"/>
    </source>
</evidence>
<organism evidence="3 4">
    <name type="scientific">Channa argus</name>
    <name type="common">Northern snakehead</name>
    <name type="synonym">Ophicephalus argus</name>
    <dbReference type="NCBI Taxonomy" id="215402"/>
    <lineage>
        <taxon>Eukaryota</taxon>
        <taxon>Metazoa</taxon>
        <taxon>Chordata</taxon>
        <taxon>Craniata</taxon>
        <taxon>Vertebrata</taxon>
        <taxon>Euteleostomi</taxon>
        <taxon>Actinopterygii</taxon>
        <taxon>Neopterygii</taxon>
        <taxon>Teleostei</taxon>
        <taxon>Neoteleostei</taxon>
        <taxon>Acanthomorphata</taxon>
        <taxon>Anabantaria</taxon>
        <taxon>Anabantiformes</taxon>
        <taxon>Channoidei</taxon>
        <taxon>Channidae</taxon>
        <taxon>Channa</taxon>
    </lineage>
</organism>
<dbReference type="PANTHER" id="PTHR23093:SF16">
    <property type="entry name" value="FAM194 C-TERMINAL DOMAIN-CONTAINING PROTEIN"/>
    <property type="match status" value="1"/>
</dbReference>
<gene>
    <name evidence="3" type="ORF">EXN66_Car010478</name>
</gene>
<dbReference type="PANTHER" id="PTHR23093">
    <property type="entry name" value="SIMILAR TO CHROMOSOME 3 OPEN READING FRAME 20"/>
    <property type="match status" value="1"/>
</dbReference>
<keyword evidence="4" id="KW-1185">Reference proteome</keyword>
<protein>
    <recommendedName>
        <fullName evidence="2">FAM194 C-terminal domain-containing protein</fullName>
    </recommendedName>
</protein>
<dbReference type="InterPro" id="IPR029281">
    <property type="entry name" value="FAM194_C"/>
</dbReference>
<reference evidence="4" key="2">
    <citation type="submission" date="2019-02" db="EMBL/GenBank/DDBJ databases">
        <title>Opniocepnalus argus Var Kimnra genome.</title>
        <authorList>
            <person name="Zhou C."/>
            <person name="Xiao S."/>
        </authorList>
    </citation>
    <scope>NUCLEOTIDE SEQUENCE [LARGE SCALE GENOMIC DNA]</scope>
</reference>
<feature type="compositionally biased region" description="Polar residues" evidence="1">
    <location>
        <begin position="1"/>
        <end position="12"/>
    </location>
</feature>
<feature type="region of interest" description="Disordered" evidence="1">
    <location>
        <begin position="269"/>
        <end position="288"/>
    </location>
</feature>
<proteinExistence type="predicted"/>
<feature type="domain" description="FAM194 C-terminal" evidence="2">
    <location>
        <begin position="135"/>
        <end position="262"/>
    </location>
</feature>
<evidence type="ECO:0000313" key="4">
    <source>
        <dbReference type="Proteomes" id="UP000503349"/>
    </source>
</evidence>
<feature type="region of interest" description="Disordered" evidence="1">
    <location>
        <begin position="1"/>
        <end position="28"/>
    </location>
</feature>
<evidence type="ECO:0000259" key="2">
    <source>
        <dbReference type="Pfam" id="PF14977"/>
    </source>
</evidence>
<accession>A0A6G1PX20</accession>
<reference evidence="3 4" key="1">
    <citation type="submission" date="2019-02" db="EMBL/GenBank/DDBJ databases">
        <title>Opniocepnalus argus genome.</title>
        <authorList>
            <person name="Zhou C."/>
            <person name="Xiao S."/>
        </authorList>
    </citation>
    <scope>NUCLEOTIDE SEQUENCE [LARGE SCALE GENOMIC DNA]</scope>
    <source>
        <strain evidence="3">OARG1902GOOAL</strain>
        <tissue evidence="3">Muscle</tissue>
    </source>
</reference>
<dbReference type="EMBL" id="CM015721">
    <property type="protein sequence ID" value="KAF3694802.1"/>
    <property type="molecule type" value="Genomic_DNA"/>
</dbReference>
<evidence type="ECO:0000313" key="3">
    <source>
        <dbReference type="EMBL" id="KAF3694802.1"/>
    </source>
</evidence>
<name>A0A6G1PX20_CHAAH</name>